<organism evidence="3 4">
    <name type="scientific">Halobaculum litoreum</name>
    <dbReference type="NCBI Taxonomy" id="3031998"/>
    <lineage>
        <taxon>Archaea</taxon>
        <taxon>Methanobacteriati</taxon>
        <taxon>Methanobacteriota</taxon>
        <taxon>Stenosarchaea group</taxon>
        <taxon>Halobacteria</taxon>
        <taxon>Halobacteriales</taxon>
        <taxon>Haloferacaceae</taxon>
        <taxon>Halobaculum</taxon>
    </lineage>
</organism>
<dbReference type="AlphaFoldDB" id="A0ABD5XKA8"/>
<evidence type="ECO:0000313" key="3">
    <source>
        <dbReference type="EMBL" id="MFC7135663.1"/>
    </source>
</evidence>
<dbReference type="Proteomes" id="UP001596368">
    <property type="component" value="Unassembled WGS sequence"/>
</dbReference>
<dbReference type="EMBL" id="JBHSZG010000001">
    <property type="protein sequence ID" value="MFC7135663.1"/>
    <property type="molecule type" value="Genomic_DNA"/>
</dbReference>
<sequence>MSTPSSPFGAMGAGRSRGDARGEGTGTPDRYSALAAVRRPAALGVLLASASFLSVFYHVVASSAARRSS</sequence>
<evidence type="ECO:0000256" key="1">
    <source>
        <dbReference type="SAM" id="MobiDB-lite"/>
    </source>
</evidence>
<keyword evidence="4" id="KW-1185">Reference proteome</keyword>
<name>A0ABD5XKA8_9EURY</name>
<keyword evidence="2" id="KW-0472">Membrane</keyword>
<reference evidence="3 4" key="1">
    <citation type="journal article" date="2019" name="Int. J. Syst. Evol. Microbiol.">
        <title>The Global Catalogue of Microorganisms (GCM) 10K type strain sequencing project: providing services to taxonomists for standard genome sequencing and annotation.</title>
        <authorList>
            <consortium name="The Broad Institute Genomics Platform"/>
            <consortium name="The Broad Institute Genome Sequencing Center for Infectious Disease"/>
            <person name="Wu L."/>
            <person name="Ma J."/>
        </authorList>
    </citation>
    <scope>NUCLEOTIDE SEQUENCE [LARGE SCALE GENOMIC DNA]</scope>
    <source>
        <strain evidence="3 4">DT92</strain>
    </source>
</reference>
<comment type="caution">
    <text evidence="3">The sequence shown here is derived from an EMBL/GenBank/DDBJ whole genome shotgun (WGS) entry which is preliminary data.</text>
</comment>
<proteinExistence type="predicted"/>
<keyword evidence="2" id="KW-1133">Transmembrane helix</keyword>
<keyword evidence="2" id="KW-0812">Transmembrane</keyword>
<protein>
    <submittedName>
        <fullName evidence="3">Uncharacterized protein</fullName>
    </submittedName>
</protein>
<evidence type="ECO:0000256" key="2">
    <source>
        <dbReference type="SAM" id="Phobius"/>
    </source>
</evidence>
<accession>A0ABD5XKA8</accession>
<gene>
    <name evidence="3" type="ORF">ACFQRB_01725</name>
</gene>
<feature type="region of interest" description="Disordered" evidence="1">
    <location>
        <begin position="1"/>
        <end position="27"/>
    </location>
</feature>
<feature type="transmembrane region" description="Helical" evidence="2">
    <location>
        <begin position="41"/>
        <end position="60"/>
    </location>
</feature>
<evidence type="ECO:0000313" key="4">
    <source>
        <dbReference type="Proteomes" id="UP001596368"/>
    </source>
</evidence>